<feature type="binding site" evidence="12">
    <location>
        <position position="27"/>
    </location>
    <ligand>
        <name>[4Fe-4S] cluster</name>
        <dbReference type="ChEBI" id="CHEBI:49883"/>
        <label>1</label>
        <note>4Fe-4S-S-AdoMet</note>
    </ligand>
</feature>
<evidence type="ECO:0000313" key="14">
    <source>
        <dbReference type="Proteomes" id="UP000287394"/>
    </source>
</evidence>
<gene>
    <name evidence="12 13" type="primary">moaA</name>
    <name evidence="13" type="ORF">CCAX7_42730</name>
</gene>
<comment type="catalytic activity">
    <reaction evidence="11 12">
        <text>GTP + AH2 + S-adenosyl-L-methionine = (8S)-3',8-cyclo-7,8-dihydroguanosine 5'-triphosphate + 5'-deoxyadenosine + L-methionine + A + H(+)</text>
        <dbReference type="Rhea" id="RHEA:49576"/>
        <dbReference type="ChEBI" id="CHEBI:13193"/>
        <dbReference type="ChEBI" id="CHEBI:15378"/>
        <dbReference type="ChEBI" id="CHEBI:17319"/>
        <dbReference type="ChEBI" id="CHEBI:17499"/>
        <dbReference type="ChEBI" id="CHEBI:37565"/>
        <dbReference type="ChEBI" id="CHEBI:57844"/>
        <dbReference type="ChEBI" id="CHEBI:59789"/>
        <dbReference type="ChEBI" id="CHEBI:131766"/>
        <dbReference type="EC" id="4.1.99.22"/>
    </reaction>
</comment>
<dbReference type="Gene3D" id="3.20.20.70">
    <property type="entry name" value="Aldolase class I"/>
    <property type="match status" value="1"/>
</dbReference>
<keyword evidence="6 12" id="KW-0408">Iron</keyword>
<feature type="binding site" evidence="12">
    <location>
        <position position="192"/>
    </location>
    <ligand>
        <name>S-adenosyl-L-methionine</name>
        <dbReference type="ChEBI" id="CHEBI:59789"/>
    </ligand>
</feature>
<feature type="binding site" evidence="12">
    <location>
        <position position="29"/>
    </location>
    <ligand>
        <name>S-adenosyl-L-methionine</name>
        <dbReference type="ChEBI" id="CHEBI:59789"/>
    </ligand>
</feature>
<accession>A0A402CXQ9</accession>
<feature type="binding site" evidence="12">
    <location>
        <position position="259"/>
    </location>
    <ligand>
        <name>[4Fe-4S] cluster</name>
        <dbReference type="ChEBI" id="CHEBI:49883"/>
        <label>2</label>
        <note>4Fe-4S-substrate</note>
    </ligand>
</feature>
<dbReference type="InterPro" id="IPR000385">
    <property type="entry name" value="MoaA_NifB_PqqE_Fe-S-bd_CS"/>
</dbReference>
<comment type="similarity">
    <text evidence="12">Belongs to the radical SAM superfamily. MoaA family.</text>
</comment>
<keyword evidence="9 12" id="KW-0501">Molybdenum cofactor biosynthesis</keyword>
<dbReference type="CDD" id="cd21117">
    <property type="entry name" value="Twitch_MoaA"/>
    <property type="match status" value="1"/>
</dbReference>
<organism evidence="13 14">
    <name type="scientific">Capsulimonas corticalis</name>
    <dbReference type="NCBI Taxonomy" id="2219043"/>
    <lineage>
        <taxon>Bacteria</taxon>
        <taxon>Bacillati</taxon>
        <taxon>Armatimonadota</taxon>
        <taxon>Armatimonadia</taxon>
        <taxon>Capsulimonadales</taxon>
        <taxon>Capsulimonadaceae</taxon>
        <taxon>Capsulimonas</taxon>
    </lineage>
</organism>
<evidence type="ECO:0000256" key="10">
    <source>
        <dbReference type="ARBA" id="ARBA00023239"/>
    </source>
</evidence>
<dbReference type="InterPro" id="IPR050105">
    <property type="entry name" value="MoCo_biosynth_MoaA/MoaC"/>
</dbReference>
<dbReference type="InterPro" id="IPR040064">
    <property type="entry name" value="MoaA-like"/>
</dbReference>
<dbReference type="SFLD" id="SFLDG01386">
    <property type="entry name" value="main_SPASM_domain-containing"/>
    <property type="match status" value="1"/>
</dbReference>
<keyword evidence="8 12" id="KW-0342">GTP-binding</keyword>
<dbReference type="InterPro" id="IPR006638">
    <property type="entry name" value="Elp3/MiaA/NifB-like_rSAM"/>
</dbReference>
<feature type="binding site" evidence="12">
    <location>
        <begin position="261"/>
        <end position="263"/>
    </location>
    <ligand>
        <name>GTP</name>
        <dbReference type="ChEBI" id="CHEBI:37565"/>
    </ligand>
</feature>
<dbReference type="PROSITE" id="PS51918">
    <property type="entry name" value="RADICAL_SAM"/>
    <property type="match status" value="1"/>
</dbReference>
<dbReference type="AlphaFoldDB" id="A0A402CXQ9"/>
<keyword evidence="5 12" id="KW-0547">Nucleotide-binding</keyword>
<comment type="pathway">
    <text evidence="12">Cofactor biosynthesis; molybdopterin biosynthesis.</text>
</comment>
<sequence>MIPLIDPFGRAIQYLRISVTDRCNLRCVYCMPLDGVPYDAPEEVLSFDEIMRLVNLLAGHGLRKVRITGGEPLVRKNLPELVQRLAAVPQITDLGLTTNAVLLENQAQSLWDADLRRLNISLDTLQPDRFVKIARFAKFDEAMAGLAKAEALGFAPIKLNMVVMRGVNDDEILDMAALSLDHPYDVRFLEYMPIGQVTPWEWRASYVSNEEVIQRLSERFELQPIEAASSSTSRVFQIPGAVGRVGVINPISHKFCASCNRLRLTANGALVPCLADNYEYDIKTPLRAGASDEELIGHVKAALAHKPEQSDFEGRVERGGSIRIMAQIGG</sequence>
<dbReference type="PROSITE" id="PS01305">
    <property type="entry name" value="MOAA_NIFB_PQQE"/>
    <property type="match status" value="1"/>
</dbReference>
<dbReference type="GO" id="GO:1904047">
    <property type="term" value="F:S-adenosyl-L-methionine binding"/>
    <property type="evidence" value="ECO:0007669"/>
    <property type="project" value="UniProtKB-UniRule"/>
</dbReference>
<dbReference type="NCBIfam" id="TIGR02666">
    <property type="entry name" value="moaA"/>
    <property type="match status" value="1"/>
</dbReference>
<dbReference type="CDD" id="cd01335">
    <property type="entry name" value="Radical_SAM"/>
    <property type="match status" value="1"/>
</dbReference>
<evidence type="ECO:0000256" key="12">
    <source>
        <dbReference type="HAMAP-Rule" id="MF_01225"/>
    </source>
</evidence>
<dbReference type="OrthoDB" id="9763993at2"/>
<dbReference type="Pfam" id="PF06463">
    <property type="entry name" value="Mob_synth_C"/>
    <property type="match status" value="1"/>
</dbReference>
<feature type="binding site" evidence="12">
    <location>
        <position position="66"/>
    </location>
    <ligand>
        <name>GTP</name>
        <dbReference type="ChEBI" id="CHEBI:37565"/>
    </ligand>
</feature>
<comment type="subunit">
    <text evidence="12">Monomer and homodimer.</text>
</comment>
<keyword evidence="7 12" id="KW-0411">Iron-sulfur</keyword>
<dbReference type="InterPro" id="IPR013785">
    <property type="entry name" value="Aldolase_TIM"/>
</dbReference>
<dbReference type="InterPro" id="IPR058240">
    <property type="entry name" value="rSAM_sf"/>
</dbReference>
<keyword evidence="10 12" id="KW-0456">Lyase</keyword>
<feature type="binding site" evidence="12">
    <location>
        <position position="256"/>
    </location>
    <ligand>
        <name>[4Fe-4S] cluster</name>
        <dbReference type="ChEBI" id="CHEBI:49883"/>
        <label>2</label>
        <note>4Fe-4S-substrate</note>
    </ligand>
</feature>
<dbReference type="SUPFAM" id="SSF102114">
    <property type="entry name" value="Radical SAM enzymes"/>
    <property type="match status" value="1"/>
</dbReference>
<dbReference type="HAMAP" id="MF_01225_B">
    <property type="entry name" value="MoaA_B"/>
    <property type="match status" value="1"/>
</dbReference>
<dbReference type="SMART" id="SM00729">
    <property type="entry name" value="Elp3"/>
    <property type="match status" value="1"/>
</dbReference>
<dbReference type="SFLD" id="SFLDS00029">
    <property type="entry name" value="Radical_SAM"/>
    <property type="match status" value="1"/>
</dbReference>
<dbReference type="GO" id="GO:0061798">
    <property type="term" value="F:GTP 3',8'-cyclase activity"/>
    <property type="evidence" value="ECO:0007669"/>
    <property type="project" value="UniProtKB-UniRule"/>
</dbReference>
<evidence type="ECO:0000256" key="2">
    <source>
        <dbReference type="ARBA" id="ARBA00022485"/>
    </source>
</evidence>
<reference evidence="13 14" key="1">
    <citation type="journal article" date="2019" name="Int. J. Syst. Evol. Microbiol.">
        <title>Capsulimonas corticalis gen. nov., sp. nov., an aerobic capsulated bacterium, of a novel bacterial order, Capsulimonadales ord. nov., of the class Armatimonadia of the phylum Armatimonadetes.</title>
        <authorList>
            <person name="Li J."/>
            <person name="Kudo C."/>
            <person name="Tonouchi A."/>
        </authorList>
    </citation>
    <scope>NUCLEOTIDE SEQUENCE [LARGE SCALE GENOMIC DNA]</scope>
    <source>
        <strain evidence="13 14">AX-7</strain>
    </source>
</reference>
<evidence type="ECO:0000313" key="13">
    <source>
        <dbReference type="EMBL" id="BDI32222.1"/>
    </source>
</evidence>
<evidence type="ECO:0000256" key="9">
    <source>
        <dbReference type="ARBA" id="ARBA00023150"/>
    </source>
</evidence>
<dbReference type="GO" id="GO:0006777">
    <property type="term" value="P:Mo-molybdopterin cofactor biosynthetic process"/>
    <property type="evidence" value="ECO:0007669"/>
    <property type="project" value="UniProtKB-UniRule"/>
</dbReference>
<feature type="binding site" evidence="12">
    <location>
        <position position="97"/>
    </location>
    <ligand>
        <name>GTP</name>
        <dbReference type="ChEBI" id="CHEBI:37565"/>
    </ligand>
</feature>
<evidence type="ECO:0000256" key="8">
    <source>
        <dbReference type="ARBA" id="ARBA00023134"/>
    </source>
</evidence>
<comment type="function">
    <text evidence="12">Catalyzes the cyclization of GTP to (8S)-3',8-cyclo-7,8-dihydroguanosine 5'-triphosphate.</text>
</comment>
<dbReference type="Proteomes" id="UP000287394">
    <property type="component" value="Chromosome"/>
</dbReference>
<evidence type="ECO:0000256" key="1">
    <source>
        <dbReference type="ARBA" id="ARBA00012167"/>
    </source>
</evidence>
<evidence type="ECO:0000256" key="3">
    <source>
        <dbReference type="ARBA" id="ARBA00022691"/>
    </source>
</evidence>
<dbReference type="GO" id="GO:0046872">
    <property type="term" value="F:metal ion binding"/>
    <property type="evidence" value="ECO:0007669"/>
    <property type="project" value="UniProtKB-KW"/>
</dbReference>
<name>A0A402CXQ9_9BACT</name>
<dbReference type="PANTHER" id="PTHR22960:SF0">
    <property type="entry name" value="MOLYBDENUM COFACTOR BIOSYNTHESIS PROTEIN 1"/>
    <property type="match status" value="1"/>
</dbReference>
<keyword evidence="4 12" id="KW-0479">Metal-binding</keyword>
<dbReference type="SFLD" id="SFLDG01383">
    <property type="entry name" value="cyclic_pyranopterin_phosphate"/>
    <property type="match status" value="1"/>
</dbReference>
<feature type="binding site" evidence="12">
    <location>
        <position position="158"/>
    </location>
    <ligand>
        <name>GTP</name>
        <dbReference type="ChEBI" id="CHEBI:37565"/>
    </ligand>
</feature>
<feature type="binding site" evidence="12">
    <location>
        <position position="16"/>
    </location>
    <ligand>
        <name>GTP</name>
        <dbReference type="ChEBI" id="CHEBI:37565"/>
    </ligand>
</feature>
<dbReference type="GO" id="GO:0061799">
    <property type="term" value="F:cyclic pyranopterin monophosphate synthase activity"/>
    <property type="evidence" value="ECO:0007669"/>
    <property type="project" value="TreeGrafter"/>
</dbReference>
<proteinExistence type="inferred from homology"/>
<dbReference type="PANTHER" id="PTHR22960">
    <property type="entry name" value="MOLYBDOPTERIN COFACTOR SYNTHESIS PROTEIN A"/>
    <property type="match status" value="1"/>
</dbReference>
<feature type="binding site" evidence="12">
    <location>
        <position position="121"/>
    </location>
    <ligand>
        <name>S-adenosyl-L-methionine</name>
        <dbReference type="ChEBI" id="CHEBI:59789"/>
    </ligand>
</feature>
<keyword evidence="2 12" id="KW-0004">4Fe-4S</keyword>
<comment type="cofactor">
    <cofactor evidence="12">
        <name>[4Fe-4S] cluster</name>
        <dbReference type="ChEBI" id="CHEBI:49883"/>
    </cofactor>
    <text evidence="12">Binds 2 [4Fe-4S] clusters. Binds 1 [4Fe-4S] cluster coordinated with 3 cysteines and an exchangeable S-adenosyl-L-methionine and 1 [4Fe-4S] cluster coordinated with 3 cysteines and the GTP-derived substrate.</text>
</comment>
<evidence type="ECO:0000256" key="11">
    <source>
        <dbReference type="ARBA" id="ARBA00048697"/>
    </source>
</evidence>
<evidence type="ECO:0000256" key="4">
    <source>
        <dbReference type="ARBA" id="ARBA00022723"/>
    </source>
</evidence>
<feature type="binding site" evidence="12">
    <location>
        <position position="30"/>
    </location>
    <ligand>
        <name>[4Fe-4S] cluster</name>
        <dbReference type="ChEBI" id="CHEBI:49883"/>
        <label>1</label>
        <note>4Fe-4S-S-AdoMet</note>
    </ligand>
</feature>
<dbReference type="InterPro" id="IPR007197">
    <property type="entry name" value="rSAM"/>
</dbReference>
<feature type="binding site" evidence="12">
    <location>
        <position position="273"/>
    </location>
    <ligand>
        <name>[4Fe-4S] cluster</name>
        <dbReference type="ChEBI" id="CHEBI:49883"/>
        <label>2</label>
        <note>4Fe-4S-substrate</note>
    </ligand>
</feature>
<dbReference type="EC" id="4.1.99.22" evidence="1 12"/>
<dbReference type="GO" id="GO:0051539">
    <property type="term" value="F:4 iron, 4 sulfur cluster binding"/>
    <property type="evidence" value="ECO:0007669"/>
    <property type="project" value="UniProtKB-UniRule"/>
</dbReference>
<dbReference type="EMBL" id="AP025739">
    <property type="protein sequence ID" value="BDI32222.1"/>
    <property type="molecule type" value="Genomic_DNA"/>
</dbReference>
<keyword evidence="14" id="KW-1185">Reference proteome</keyword>
<dbReference type="Pfam" id="PF04055">
    <property type="entry name" value="Radical_SAM"/>
    <property type="match status" value="1"/>
</dbReference>
<feature type="binding site" evidence="12">
    <location>
        <position position="23"/>
    </location>
    <ligand>
        <name>[4Fe-4S] cluster</name>
        <dbReference type="ChEBI" id="CHEBI:49883"/>
        <label>1</label>
        <note>4Fe-4S-S-AdoMet</note>
    </ligand>
</feature>
<protein>
    <recommendedName>
        <fullName evidence="1 12">GTP 3',8-cyclase</fullName>
        <ecNumber evidence="1 12">4.1.99.22</ecNumber>
    </recommendedName>
    <alternativeName>
        <fullName evidence="12">Molybdenum cofactor biosynthesis protein A</fullName>
    </alternativeName>
</protein>
<dbReference type="RefSeq" id="WP_119322086.1">
    <property type="nucleotide sequence ID" value="NZ_AP025739.1"/>
</dbReference>
<dbReference type="FunCoup" id="A0A402CXQ9">
    <property type="interactions" value="505"/>
</dbReference>
<evidence type="ECO:0000256" key="6">
    <source>
        <dbReference type="ARBA" id="ARBA00023004"/>
    </source>
</evidence>
<dbReference type="InterPro" id="IPR013483">
    <property type="entry name" value="MoaA"/>
</dbReference>
<dbReference type="GO" id="GO:0005525">
    <property type="term" value="F:GTP binding"/>
    <property type="evidence" value="ECO:0007669"/>
    <property type="project" value="UniProtKB-UniRule"/>
</dbReference>
<evidence type="ECO:0000256" key="7">
    <source>
        <dbReference type="ARBA" id="ARBA00023014"/>
    </source>
</evidence>
<dbReference type="KEGG" id="ccot:CCAX7_42730"/>
<evidence type="ECO:0000256" key="5">
    <source>
        <dbReference type="ARBA" id="ARBA00022741"/>
    </source>
</evidence>
<keyword evidence="3 12" id="KW-0949">S-adenosyl-L-methionine</keyword>
<dbReference type="SFLD" id="SFLDG01067">
    <property type="entry name" value="SPASM/twitch_domain_containing"/>
    <property type="match status" value="1"/>
</dbReference>
<feature type="binding site" evidence="12">
    <location>
        <position position="70"/>
    </location>
    <ligand>
        <name>S-adenosyl-L-methionine</name>
        <dbReference type="ChEBI" id="CHEBI:59789"/>
    </ligand>
</feature>
<dbReference type="InterPro" id="IPR010505">
    <property type="entry name" value="MoaA_twitch"/>
</dbReference>